<organism evidence="1 2">
    <name type="scientific">Leuconostoc citreum</name>
    <dbReference type="NCBI Taxonomy" id="33964"/>
    <lineage>
        <taxon>Bacteria</taxon>
        <taxon>Bacillati</taxon>
        <taxon>Bacillota</taxon>
        <taxon>Bacilli</taxon>
        <taxon>Lactobacillales</taxon>
        <taxon>Lactobacillaceae</taxon>
        <taxon>Leuconostoc</taxon>
    </lineage>
</organism>
<dbReference type="EMBL" id="BJJW01000002">
    <property type="protein sequence ID" value="GDZ83068.1"/>
    <property type="molecule type" value="Genomic_DNA"/>
</dbReference>
<dbReference type="AlphaFoldDB" id="A0A5A5TY42"/>
<accession>A0A5A5TY42</accession>
<sequence length="58" mass="6873">MNRKDKELITELQNMRMRLGVLRDNIRSRDEIAGEYAGDVMSFMTNILSRISKERVDR</sequence>
<reference evidence="1 2" key="1">
    <citation type="submission" date="2019-04" db="EMBL/GenBank/DDBJ databases">
        <title>A pseudo-fructophilic Leuconostoc citreum strain F192-5 isolated from peel of satsuma mandarin: the first report for isolation and characterization of strain-dependent fructophilic-like characteristics.</title>
        <authorList>
            <person name="Maeno S."/>
            <person name="Tanizawa Y."/>
            <person name="Kajikawa A."/>
            <person name="Kanesaki Y."/>
            <person name="Kubota E."/>
            <person name="Arita M."/>
            <person name="Leon D."/>
            <person name="Endo A."/>
        </authorList>
    </citation>
    <scope>NUCLEOTIDE SEQUENCE [LARGE SCALE GENOMIC DNA]</scope>
    <source>
        <strain evidence="1 2">F192-5</strain>
    </source>
</reference>
<protein>
    <submittedName>
        <fullName evidence="1">Uncharacterized protein</fullName>
    </submittedName>
</protein>
<comment type="caution">
    <text evidence="1">The sequence shown here is derived from an EMBL/GenBank/DDBJ whole genome shotgun (WGS) entry which is preliminary data.</text>
</comment>
<evidence type="ECO:0000313" key="2">
    <source>
        <dbReference type="Proteomes" id="UP000323274"/>
    </source>
</evidence>
<proteinExistence type="predicted"/>
<dbReference type="Proteomes" id="UP000323274">
    <property type="component" value="Unassembled WGS sequence"/>
</dbReference>
<dbReference type="RefSeq" id="WP_187764931.1">
    <property type="nucleotide sequence ID" value="NZ_BJJW01000002.1"/>
</dbReference>
<evidence type="ECO:0000313" key="1">
    <source>
        <dbReference type="EMBL" id="GDZ83068.1"/>
    </source>
</evidence>
<gene>
    <name evidence="1" type="ORF">LCIT_03100</name>
</gene>
<name>A0A5A5TY42_LEUCI</name>